<keyword evidence="2" id="KW-1133">Transmembrane helix</keyword>
<feature type="region of interest" description="Disordered" evidence="1">
    <location>
        <begin position="294"/>
        <end position="321"/>
    </location>
</feature>
<dbReference type="Pfam" id="PF07963">
    <property type="entry name" value="N_methyl"/>
    <property type="match status" value="1"/>
</dbReference>
<dbReference type="PROSITE" id="PS00409">
    <property type="entry name" value="PROKAR_NTER_METHYL"/>
    <property type="match status" value="1"/>
</dbReference>
<feature type="compositionally biased region" description="Polar residues" evidence="1">
    <location>
        <begin position="113"/>
        <end position="124"/>
    </location>
</feature>
<sequence length="587" mass="57727">MRRGGSPSRRLRPGGDESGFTLVELLAAMAVITVVLLVLMVVQTKALVTNAQTRERTQATAYANKVMEELRALPWATLSKGLSPGFAAAAGGDPNIASGKLHPAKAPSINETLVTDSSQSTTAVPLSGAGGTNKTTDVDPAIPGSRFVSRAYVTAGSVSADQVLTLTVITTWAKNSSSSSDAIVVRSQAYSPDGDCGSESTQPFLGACQAITSSGAGAQGPRTTLSATTPGVAIIDGTGYSSASLLGTAVGADVTSQQITRVEAAGSQAGAVVTSVDPGIASVATGQDQVTNAASDDIGASGAPPTNPADVSRIGATTSTSWSSGGVQLLVAPSTGTSTLARASTTTSCDTGVPAAQPCALNRSNDGTGTTATMKIGGTTFTVYADGGGGTQQALGARFLTANGTTATGCATISGAGCVAATAKQTVGTLTFGAAGWGSTGPSGGLVKLSGYSDSIVTERGTSQRTSAASTTRQGTLQVWNGSTYQAVPIGPADASTVTSGTATWSGSGSTVTAYAIVTVTPATTVASNPDPAACKTADCSIDAAVGTVTVSTTWTVTSGSQPVSFTSVTVVGGTHASASYKAAPSA</sequence>
<keyword evidence="2" id="KW-0472">Membrane</keyword>
<evidence type="ECO:0000313" key="4">
    <source>
        <dbReference type="Proteomes" id="UP001529338"/>
    </source>
</evidence>
<name>A0ABT7SD10_9CELL</name>
<feature type="region of interest" description="Disordered" evidence="1">
    <location>
        <begin position="113"/>
        <end position="138"/>
    </location>
</feature>
<dbReference type="NCBIfam" id="TIGR02532">
    <property type="entry name" value="IV_pilin_GFxxxE"/>
    <property type="match status" value="1"/>
</dbReference>
<keyword evidence="2" id="KW-0812">Transmembrane</keyword>
<feature type="transmembrane region" description="Helical" evidence="2">
    <location>
        <begin position="21"/>
        <end position="42"/>
    </location>
</feature>
<organism evidence="3 4">
    <name type="scientific">Cellulomonas alba</name>
    <dbReference type="NCBI Taxonomy" id="3053467"/>
    <lineage>
        <taxon>Bacteria</taxon>
        <taxon>Bacillati</taxon>
        <taxon>Actinomycetota</taxon>
        <taxon>Actinomycetes</taxon>
        <taxon>Micrococcales</taxon>
        <taxon>Cellulomonadaceae</taxon>
        <taxon>Cellulomonas</taxon>
    </lineage>
</organism>
<evidence type="ECO:0000256" key="1">
    <source>
        <dbReference type="SAM" id="MobiDB-lite"/>
    </source>
</evidence>
<dbReference type="EMBL" id="JAUCGQ010000001">
    <property type="protein sequence ID" value="MDM7853409.1"/>
    <property type="molecule type" value="Genomic_DNA"/>
</dbReference>
<evidence type="ECO:0000313" key="3">
    <source>
        <dbReference type="EMBL" id="MDM7853409.1"/>
    </source>
</evidence>
<reference evidence="3 4" key="1">
    <citation type="submission" date="2023-06" db="EMBL/GenBank/DDBJ databases">
        <title>Cellulomonas sp. MW4 Whole genome sequence.</title>
        <authorList>
            <person name="Park S."/>
        </authorList>
    </citation>
    <scope>NUCLEOTIDE SEQUENCE [LARGE SCALE GENOMIC DNA]</scope>
    <source>
        <strain evidence="3 4">MW4</strain>
    </source>
</reference>
<gene>
    <name evidence="3" type="ORF">QRT04_00550</name>
</gene>
<protein>
    <submittedName>
        <fullName evidence="3">Prepilin-type N-terminal cleavage/methylation domain-containing protein</fullName>
    </submittedName>
</protein>
<keyword evidence="4" id="KW-1185">Reference proteome</keyword>
<proteinExistence type="predicted"/>
<dbReference type="InterPro" id="IPR012902">
    <property type="entry name" value="N_methyl_site"/>
</dbReference>
<comment type="caution">
    <text evidence="3">The sequence shown here is derived from an EMBL/GenBank/DDBJ whole genome shotgun (WGS) entry which is preliminary data.</text>
</comment>
<dbReference type="Proteomes" id="UP001529338">
    <property type="component" value="Unassembled WGS sequence"/>
</dbReference>
<accession>A0ABT7SD10</accession>
<evidence type="ECO:0000256" key="2">
    <source>
        <dbReference type="SAM" id="Phobius"/>
    </source>
</evidence>